<evidence type="ECO:0000313" key="1">
    <source>
        <dbReference type="EMBL" id="GJG33386.1"/>
    </source>
</evidence>
<dbReference type="EMBL" id="BPTT01000001">
    <property type="protein sequence ID" value="GJG33386.1"/>
    <property type="molecule type" value="Genomic_DNA"/>
</dbReference>
<comment type="caution">
    <text evidence="1">The sequence shown here is derived from an EMBL/GenBank/DDBJ whole genome shotgun (WGS) entry which is preliminary data.</text>
</comment>
<proteinExistence type="predicted"/>
<gene>
    <name evidence="1" type="ORF">PRMUPPPA20_14950</name>
</gene>
<reference evidence="1" key="1">
    <citation type="submission" date="2021-08" db="EMBL/GenBank/DDBJ databases">
        <title>Prevotella lacticifex sp. nov., isolated from rumen of cow.</title>
        <authorList>
            <person name="Shinkai T."/>
            <person name="Ikeyama N."/>
            <person name="Kumagai M."/>
            <person name="Ohmori H."/>
            <person name="Sakamoto M."/>
            <person name="Ohkuma M."/>
            <person name="Mitsumori M."/>
        </authorList>
    </citation>
    <scope>NUCLEOTIDE SEQUENCE</scope>
    <source>
        <strain evidence="1">JCM 8259</strain>
    </source>
</reference>
<dbReference type="Proteomes" id="UP000887097">
    <property type="component" value="Unassembled WGS sequence"/>
</dbReference>
<evidence type="ECO:0000313" key="2">
    <source>
        <dbReference type="Proteomes" id="UP000887097"/>
    </source>
</evidence>
<name>A0AA37I193_XYLRU</name>
<sequence>MSMNKIVDEKFSDETIAAINEAKSGKNPNKVYDSVDELFADMD</sequence>
<organism evidence="1 2">
    <name type="scientific">Xylanibacter ruminicola</name>
    <name type="common">Prevotella ruminicola</name>
    <dbReference type="NCBI Taxonomy" id="839"/>
    <lineage>
        <taxon>Bacteria</taxon>
        <taxon>Pseudomonadati</taxon>
        <taxon>Bacteroidota</taxon>
        <taxon>Bacteroidia</taxon>
        <taxon>Bacteroidales</taxon>
        <taxon>Prevotellaceae</taxon>
        <taxon>Xylanibacter</taxon>
    </lineage>
</organism>
<protein>
    <submittedName>
        <fullName evidence="1">Uncharacterized protein</fullName>
    </submittedName>
</protein>
<dbReference type="AlphaFoldDB" id="A0AA37I193"/>
<accession>A0AA37I193</accession>